<protein>
    <submittedName>
        <fullName evidence="2">Ubiquinone/menaquinone biosynthesis methyltransferase</fullName>
    </submittedName>
</protein>
<dbReference type="STRING" id="1183438.GKIL_4368"/>
<keyword evidence="3" id="KW-1185">Reference proteome</keyword>
<gene>
    <name evidence="2" type="primary">ubiE</name>
    <name evidence="2" type="ORF">GKIL_4368</name>
</gene>
<keyword evidence="2" id="KW-0830">Ubiquinone</keyword>
<dbReference type="PANTHER" id="PTHR43591:SF99">
    <property type="entry name" value="OS06G0646000 PROTEIN"/>
    <property type="match status" value="1"/>
</dbReference>
<dbReference type="GO" id="GO:0032259">
    <property type="term" value="P:methylation"/>
    <property type="evidence" value="ECO:0007669"/>
    <property type="project" value="UniProtKB-KW"/>
</dbReference>
<dbReference type="RefSeq" id="WP_023175987.1">
    <property type="nucleotide sequence ID" value="NC_022600.1"/>
</dbReference>
<dbReference type="HOGENOM" id="CLU_037990_2_6_3"/>
<dbReference type="EMBL" id="CP003587">
    <property type="protein sequence ID" value="AGY60614.1"/>
    <property type="molecule type" value="Genomic_DNA"/>
</dbReference>
<keyword evidence="2" id="KW-0489">Methyltransferase</keyword>
<dbReference type="eggNOG" id="COG2226">
    <property type="taxonomic scope" value="Bacteria"/>
</dbReference>
<evidence type="ECO:0000313" key="3">
    <source>
        <dbReference type="Proteomes" id="UP000017396"/>
    </source>
</evidence>
<sequence>MAESYKQQVAQLYSRRSESYGIDDWHRPMARKLVDCAGLQPGWRVLDVATGTGLAAFAAAERVGAGGSVLGVDISEGMLAVARRQIPQPGSAPCQFELMDIEIAVFADAAFDAVLCSSAIVWLADIPAALRRWHRWLAPGGVLAFHAFSERSFVTGWVLQQLAVRHGVPLKGFHALTGSPERCIALVEAAGFEDAVVTIEDRSSYLSLAEAQNQYGRILTGPFPQAPVAGSPFDSLNPAERAALQADYEAELTALAGDRGVWNENVTYYVVCRRPPVS</sequence>
<dbReference type="KEGG" id="glj:GKIL_4368"/>
<accession>U5QSG5</accession>
<dbReference type="SUPFAM" id="SSF53335">
    <property type="entry name" value="S-adenosyl-L-methionine-dependent methyltransferases"/>
    <property type="match status" value="1"/>
</dbReference>
<dbReference type="InterPro" id="IPR029063">
    <property type="entry name" value="SAM-dependent_MTases_sf"/>
</dbReference>
<dbReference type="AlphaFoldDB" id="U5QSG5"/>
<dbReference type="PATRIC" id="fig|1183438.3.peg.4295"/>
<evidence type="ECO:0000259" key="1">
    <source>
        <dbReference type="Pfam" id="PF13649"/>
    </source>
</evidence>
<dbReference type="Gene3D" id="3.40.50.150">
    <property type="entry name" value="Vaccinia Virus protein VP39"/>
    <property type="match status" value="1"/>
</dbReference>
<dbReference type="GO" id="GO:0008168">
    <property type="term" value="F:methyltransferase activity"/>
    <property type="evidence" value="ECO:0007669"/>
    <property type="project" value="UniProtKB-KW"/>
</dbReference>
<dbReference type="OrthoDB" id="455741at2"/>
<dbReference type="InterPro" id="IPR041698">
    <property type="entry name" value="Methyltransf_25"/>
</dbReference>
<dbReference type="Pfam" id="PF13649">
    <property type="entry name" value="Methyltransf_25"/>
    <property type="match status" value="1"/>
</dbReference>
<feature type="domain" description="Methyltransferase" evidence="1">
    <location>
        <begin position="45"/>
        <end position="141"/>
    </location>
</feature>
<dbReference type="Proteomes" id="UP000017396">
    <property type="component" value="Chromosome"/>
</dbReference>
<name>U5QSG5_GLOK1</name>
<evidence type="ECO:0000313" key="2">
    <source>
        <dbReference type="EMBL" id="AGY60614.1"/>
    </source>
</evidence>
<proteinExistence type="predicted"/>
<reference evidence="2 3" key="1">
    <citation type="journal article" date="2013" name="PLoS ONE">
        <title>Cultivation and Complete Genome Sequencing of Gloeobacter kilaueensis sp. nov., from a Lava Cave in Kilauea Caldera, Hawai'i.</title>
        <authorList>
            <person name="Saw J.H."/>
            <person name="Schatz M."/>
            <person name="Brown M.V."/>
            <person name="Kunkel D.D."/>
            <person name="Foster J.S."/>
            <person name="Shick H."/>
            <person name="Christensen S."/>
            <person name="Hou S."/>
            <person name="Wan X."/>
            <person name="Donachie S.P."/>
        </authorList>
    </citation>
    <scope>NUCLEOTIDE SEQUENCE [LARGE SCALE GENOMIC DNA]</scope>
    <source>
        <strain evidence="3">JS</strain>
    </source>
</reference>
<organism evidence="2 3">
    <name type="scientific">Gloeobacter kilaueensis (strain ATCC BAA-2537 / CCAP 1431/1 / ULC 316 / JS1)</name>
    <dbReference type="NCBI Taxonomy" id="1183438"/>
    <lineage>
        <taxon>Bacteria</taxon>
        <taxon>Bacillati</taxon>
        <taxon>Cyanobacteriota</taxon>
        <taxon>Cyanophyceae</taxon>
        <taxon>Gloeobacterales</taxon>
        <taxon>Gloeobacteraceae</taxon>
        <taxon>Gloeobacter</taxon>
    </lineage>
</organism>
<dbReference type="PANTHER" id="PTHR43591">
    <property type="entry name" value="METHYLTRANSFERASE"/>
    <property type="match status" value="1"/>
</dbReference>
<keyword evidence="2" id="KW-0808">Transferase</keyword>
<dbReference type="CDD" id="cd02440">
    <property type="entry name" value="AdoMet_MTases"/>
    <property type="match status" value="1"/>
</dbReference>